<proteinExistence type="predicted"/>
<feature type="transmembrane region" description="Helical" evidence="1">
    <location>
        <begin position="179"/>
        <end position="197"/>
    </location>
</feature>
<dbReference type="AlphaFoldDB" id="A0A7I7SQ36"/>
<keyword evidence="1" id="KW-0472">Membrane</keyword>
<dbReference type="InterPro" id="IPR000326">
    <property type="entry name" value="PAP2/HPO"/>
</dbReference>
<name>A0A7I7SQ36_9MYCO</name>
<organism evidence="3 4">
    <name type="scientific">Mycolicibacterium sarraceniae</name>
    <dbReference type="NCBI Taxonomy" id="1534348"/>
    <lineage>
        <taxon>Bacteria</taxon>
        <taxon>Bacillati</taxon>
        <taxon>Actinomycetota</taxon>
        <taxon>Actinomycetes</taxon>
        <taxon>Mycobacteriales</taxon>
        <taxon>Mycobacteriaceae</taxon>
        <taxon>Mycolicibacterium</taxon>
    </lineage>
</organism>
<dbReference type="Pfam" id="PF01569">
    <property type="entry name" value="PAP2"/>
    <property type="match status" value="1"/>
</dbReference>
<dbReference type="PANTHER" id="PTHR14969:SF13">
    <property type="entry name" value="AT30094P"/>
    <property type="match status" value="1"/>
</dbReference>
<feature type="transmembrane region" description="Helical" evidence="1">
    <location>
        <begin position="49"/>
        <end position="76"/>
    </location>
</feature>
<dbReference type="SMART" id="SM00014">
    <property type="entry name" value="acidPPc"/>
    <property type="match status" value="1"/>
</dbReference>
<feature type="transmembrane region" description="Helical" evidence="1">
    <location>
        <begin position="124"/>
        <end position="144"/>
    </location>
</feature>
<keyword evidence="4" id="KW-1185">Reference proteome</keyword>
<evidence type="ECO:0000259" key="2">
    <source>
        <dbReference type="SMART" id="SM00014"/>
    </source>
</evidence>
<protein>
    <submittedName>
        <fullName evidence="3">Phosphatase PAP2 family protein</fullName>
    </submittedName>
</protein>
<feature type="domain" description="Phosphatidic acid phosphatase type 2/haloperoxidase" evidence="2">
    <location>
        <begin position="83"/>
        <end position="193"/>
    </location>
</feature>
<evidence type="ECO:0000313" key="3">
    <source>
        <dbReference type="EMBL" id="BBY58863.1"/>
    </source>
</evidence>
<dbReference type="Proteomes" id="UP000466445">
    <property type="component" value="Chromosome"/>
</dbReference>
<evidence type="ECO:0000313" key="4">
    <source>
        <dbReference type="Proteomes" id="UP000466445"/>
    </source>
</evidence>
<gene>
    <name evidence="3" type="ORF">MSAR_19990</name>
</gene>
<dbReference type="PANTHER" id="PTHR14969">
    <property type="entry name" value="SPHINGOSINE-1-PHOSPHATE PHOSPHOHYDROLASE"/>
    <property type="match status" value="1"/>
</dbReference>
<keyword evidence="1" id="KW-0812">Transmembrane</keyword>
<dbReference type="EMBL" id="AP022595">
    <property type="protein sequence ID" value="BBY58863.1"/>
    <property type="molecule type" value="Genomic_DNA"/>
</dbReference>
<dbReference type="KEGG" id="msar:MSAR_19990"/>
<sequence length="215" mass="22918">MIASVVVAVLAYAAMWVGYTQNWAWLDSVDTQLLQTFHSIGATRPGWVAFWDVFCVVFGPNGFRVIALVLVILALVRRNVATAVFLVVSIGLMGVVTESAKFVAGRPRPAMALVYGGSTSFPSGHALGVMVGVLALLTVLWPSVTHRWRTVLAVLGGVLVVLVGSARVVLNVHYPSDVVAGWALGYLSYLLCVRLVPPRGITAAVERPAVPDSAH</sequence>
<accession>A0A7I7SQ36</accession>
<dbReference type="SUPFAM" id="SSF48317">
    <property type="entry name" value="Acid phosphatase/Vanadium-dependent haloperoxidase"/>
    <property type="match status" value="1"/>
</dbReference>
<dbReference type="Gene3D" id="1.20.144.10">
    <property type="entry name" value="Phosphatidic acid phosphatase type 2/haloperoxidase"/>
    <property type="match status" value="1"/>
</dbReference>
<evidence type="ECO:0000256" key="1">
    <source>
        <dbReference type="SAM" id="Phobius"/>
    </source>
</evidence>
<keyword evidence="1" id="KW-1133">Transmembrane helix</keyword>
<feature type="transmembrane region" description="Helical" evidence="1">
    <location>
        <begin position="151"/>
        <end position="173"/>
    </location>
</feature>
<reference evidence="3 4" key="1">
    <citation type="journal article" date="2019" name="Emerg. Microbes Infect.">
        <title>Comprehensive subspecies identification of 175 nontuberculous mycobacteria species based on 7547 genomic profiles.</title>
        <authorList>
            <person name="Matsumoto Y."/>
            <person name="Kinjo T."/>
            <person name="Motooka D."/>
            <person name="Nabeya D."/>
            <person name="Jung N."/>
            <person name="Uechi K."/>
            <person name="Horii T."/>
            <person name="Iida T."/>
            <person name="Fujita J."/>
            <person name="Nakamura S."/>
        </authorList>
    </citation>
    <scope>NUCLEOTIDE SEQUENCE [LARGE SCALE GENOMIC DNA]</scope>
    <source>
        <strain evidence="3 4">JCM 30395</strain>
    </source>
</reference>
<dbReference type="InterPro" id="IPR036938">
    <property type="entry name" value="PAP2/HPO_sf"/>
</dbReference>
<feature type="transmembrane region" description="Helical" evidence="1">
    <location>
        <begin position="83"/>
        <end position="104"/>
    </location>
</feature>